<evidence type="ECO:0000256" key="1">
    <source>
        <dbReference type="ARBA" id="ARBA00004459"/>
    </source>
</evidence>
<protein>
    <recommendedName>
        <fullName evidence="4 13">Outer-membrane lipoprotein LolB</fullName>
    </recommendedName>
</protein>
<organism evidence="14 15">
    <name type="scientific">Banduia mediterranea</name>
    <dbReference type="NCBI Taxonomy" id="3075609"/>
    <lineage>
        <taxon>Bacteria</taxon>
        <taxon>Pseudomonadati</taxon>
        <taxon>Pseudomonadota</taxon>
        <taxon>Gammaproteobacteria</taxon>
        <taxon>Nevskiales</taxon>
        <taxon>Algiphilaceae</taxon>
        <taxon>Banduia</taxon>
    </lineage>
</organism>
<keyword evidence="12 13" id="KW-0449">Lipoprotein</keyword>
<dbReference type="SUPFAM" id="SSF89392">
    <property type="entry name" value="Prokaryotic lipoproteins and lipoprotein localization factors"/>
    <property type="match status" value="1"/>
</dbReference>
<evidence type="ECO:0000256" key="13">
    <source>
        <dbReference type="HAMAP-Rule" id="MF_00233"/>
    </source>
</evidence>
<evidence type="ECO:0000256" key="9">
    <source>
        <dbReference type="ARBA" id="ARBA00023139"/>
    </source>
</evidence>
<evidence type="ECO:0000256" key="6">
    <source>
        <dbReference type="ARBA" id="ARBA00022729"/>
    </source>
</evidence>
<sequence>MRHAARWIEALALGVALLISGCATLGGPAQSEAPADWQARQQALGAIASFGLEGRVSARGPVSGSANLLWNQRDADYSLRLSGPFGAGAVLIEGTQEQATIRHKDQTLVTRDPEATLRSQLGWTLPVDKLRWWILGLPAPNAPAQTQFDAQARLRNLTQAGWTVNYEEYRTAPALAPVFDLPRRLSLTQGELSVRVLVDQWEPGT</sequence>
<dbReference type="EMBL" id="JAVRIC010000006">
    <property type="protein sequence ID" value="MDT0496978.1"/>
    <property type="molecule type" value="Genomic_DNA"/>
</dbReference>
<keyword evidence="15" id="KW-1185">Reference proteome</keyword>
<keyword evidence="6 13" id="KW-0732">Signal</keyword>
<name>A0ABU2WHH0_9GAMM</name>
<evidence type="ECO:0000256" key="12">
    <source>
        <dbReference type="ARBA" id="ARBA00023288"/>
    </source>
</evidence>
<dbReference type="Pfam" id="PF03550">
    <property type="entry name" value="LolB"/>
    <property type="match status" value="1"/>
</dbReference>
<dbReference type="HAMAP" id="MF_00233">
    <property type="entry name" value="LolB"/>
    <property type="match status" value="1"/>
</dbReference>
<proteinExistence type="inferred from homology"/>
<dbReference type="NCBIfam" id="TIGR00548">
    <property type="entry name" value="lolB"/>
    <property type="match status" value="1"/>
</dbReference>
<keyword evidence="9 13" id="KW-0564">Palmitate</keyword>
<comment type="caution">
    <text evidence="14">The sequence shown here is derived from an EMBL/GenBank/DDBJ whole genome shotgun (WGS) entry which is preliminary data.</text>
</comment>
<evidence type="ECO:0000256" key="3">
    <source>
        <dbReference type="ARBA" id="ARBA00011245"/>
    </source>
</evidence>
<evidence type="ECO:0000256" key="7">
    <source>
        <dbReference type="ARBA" id="ARBA00022927"/>
    </source>
</evidence>
<evidence type="ECO:0000256" key="10">
    <source>
        <dbReference type="ARBA" id="ARBA00023186"/>
    </source>
</evidence>
<dbReference type="RefSeq" id="WP_311364371.1">
    <property type="nucleotide sequence ID" value="NZ_JAVRIC010000006.1"/>
</dbReference>
<comment type="subcellular location">
    <subcellularLocation>
        <location evidence="1 13">Cell outer membrane</location>
        <topology evidence="1 13">Lipid-anchor</topology>
    </subcellularLocation>
</comment>
<evidence type="ECO:0000256" key="4">
    <source>
        <dbReference type="ARBA" id="ARBA00016202"/>
    </source>
</evidence>
<evidence type="ECO:0000313" key="14">
    <source>
        <dbReference type="EMBL" id="MDT0496978.1"/>
    </source>
</evidence>
<dbReference type="PROSITE" id="PS51257">
    <property type="entry name" value="PROKAR_LIPOPROTEIN"/>
    <property type="match status" value="1"/>
</dbReference>
<keyword evidence="11 13" id="KW-0998">Cell outer membrane</keyword>
<keyword evidence="8 13" id="KW-0472">Membrane</keyword>
<reference evidence="14 15" key="1">
    <citation type="submission" date="2023-09" db="EMBL/GenBank/DDBJ databases">
        <authorList>
            <person name="Rey-Velasco X."/>
        </authorList>
    </citation>
    <scope>NUCLEOTIDE SEQUENCE [LARGE SCALE GENOMIC DNA]</scope>
    <source>
        <strain evidence="14 15">W345</strain>
    </source>
</reference>
<keyword evidence="5 13" id="KW-0813">Transport</keyword>
<comment type="similarity">
    <text evidence="2 13">Belongs to the LolB family.</text>
</comment>
<dbReference type="CDD" id="cd16326">
    <property type="entry name" value="LolB"/>
    <property type="match status" value="1"/>
</dbReference>
<evidence type="ECO:0000256" key="11">
    <source>
        <dbReference type="ARBA" id="ARBA00023237"/>
    </source>
</evidence>
<keyword evidence="10 13" id="KW-0143">Chaperone</keyword>
<dbReference type="InterPro" id="IPR029046">
    <property type="entry name" value="LolA/LolB/LppX"/>
</dbReference>
<dbReference type="InterPro" id="IPR004565">
    <property type="entry name" value="OM_lipoprot_LolB"/>
</dbReference>
<comment type="function">
    <text evidence="13">Plays a critical role in the incorporation of lipoproteins in the outer membrane after they are released by the LolA protein.</text>
</comment>
<comment type="subunit">
    <text evidence="3 13">Monomer.</text>
</comment>
<dbReference type="Gene3D" id="2.50.20.10">
    <property type="entry name" value="Lipoprotein localisation LolA/LolB/LppX"/>
    <property type="match status" value="1"/>
</dbReference>
<gene>
    <name evidence="13 14" type="primary">lolB</name>
    <name evidence="14" type="ORF">RM530_06310</name>
</gene>
<evidence type="ECO:0000256" key="2">
    <source>
        <dbReference type="ARBA" id="ARBA00009696"/>
    </source>
</evidence>
<dbReference type="Proteomes" id="UP001254608">
    <property type="component" value="Unassembled WGS sequence"/>
</dbReference>
<evidence type="ECO:0000256" key="8">
    <source>
        <dbReference type="ARBA" id="ARBA00023136"/>
    </source>
</evidence>
<accession>A0ABU2WHH0</accession>
<keyword evidence="7 13" id="KW-0653">Protein transport</keyword>
<evidence type="ECO:0000313" key="15">
    <source>
        <dbReference type="Proteomes" id="UP001254608"/>
    </source>
</evidence>
<evidence type="ECO:0000256" key="5">
    <source>
        <dbReference type="ARBA" id="ARBA00022448"/>
    </source>
</evidence>